<dbReference type="Proteomes" id="UP000178606">
    <property type="component" value="Unassembled WGS sequence"/>
</dbReference>
<keyword evidence="1" id="KW-1133">Transmembrane helix</keyword>
<feature type="transmembrane region" description="Helical" evidence="1">
    <location>
        <begin position="109"/>
        <end position="129"/>
    </location>
</feature>
<evidence type="ECO:0008006" key="4">
    <source>
        <dbReference type="Google" id="ProtNLM"/>
    </source>
</evidence>
<dbReference type="SUPFAM" id="SSF48452">
    <property type="entry name" value="TPR-like"/>
    <property type="match status" value="1"/>
</dbReference>
<feature type="transmembrane region" description="Helical" evidence="1">
    <location>
        <begin position="214"/>
        <end position="231"/>
    </location>
</feature>
<gene>
    <name evidence="2" type="ORF">A3F84_29125</name>
</gene>
<feature type="transmembrane region" description="Helical" evidence="1">
    <location>
        <begin position="141"/>
        <end position="160"/>
    </location>
</feature>
<dbReference type="PANTHER" id="PTHR16214:SF3">
    <property type="entry name" value="TRANSMEMBRANE PROTEIN 260"/>
    <property type="match status" value="1"/>
</dbReference>
<feature type="transmembrane region" description="Helical" evidence="1">
    <location>
        <begin position="54"/>
        <end position="70"/>
    </location>
</feature>
<dbReference type="EMBL" id="MFKF01000072">
    <property type="protein sequence ID" value="OGG55542.1"/>
    <property type="molecule type" value="Genomic_DNA"/>
</dbReference>
<comment type="caution">
    <text evidence="2">The sequence shown here is derived from an EMBL/GenBank/DDBJ whole genome shotgun (WGS) entry which is preliminary data.</text>
</comment>
<feature type="transmembrane region" description="Helical" evidence="1">
    <location>
        <begin position="457"/>
        <end position="474"/>
    </location>
</feature>
<evidence type="ECO:0000313" key="3">
    <source>
        <dbReference type="Proteomes" id="UP000178606"/>
    </source>
</evidence>
<dbReference type="PANTHER" id="PTHR16214">
    <property type="entry name" value="TRANSMEMBRANE PROTEIN 260"/>
    <property type="match status" value="1"/>
</dbReference>
<dbReference type="AlphaFoldDB" id="A0A1F6D3E7"/>
<feature type="transmembrane region" description="Helical" evidence="1">
    <location>
        <begin position="12"/>
        <end position="34"/>
    </location>
</feature>
<keyword evidence="1" id="KW-0812">Transmembrane</keyword>
<proteinExistence type="predicted"/>
<reference evidence="2 3" key="1">
    <citation type="journal article" date="2016" name="Nat. Commun.">
        <title>Thousands of microbial genomes shed light on interconnected biogeochemical processes in an aquifer system.</title>
        <authorList>
            <person name="Anantharaman K."/>
            <person name="Brown C.T."/>
            <person name="Hug L.A."/>
            <person name="Sharon I."/>
            <person name="Castelle C.J."/>
            <person name="Probst A.J."/>
            <person name="Thomas B.C."/>
            <person name="Singh A."/>
            <person name="Wilkins M.J."/>
            <person name="Karaoz U."/>
            <person name="Brodie E.L."/>
            <person name="Williams K.H."/>
            <person name="Hubbard S.S."/>
            <person name="Banfield J.F."/>
        </authorList>
    </citation>
    <scope>NUCLEOTIDE SEQUENCE [LARGE SCALE GENOMIC DNA]</scope>
    <source>
        <strain evidence="3">RIFCSPLOWO2_12_FULL_64_10</strain>
    </source>
</reference>
<dbReference type="InterPro" id="IPR011990">
    <property type="entry name" value="TPR-like_helical_dom_sf"/>
</dbReference>
<dbReference type="InterPro" id="IPR052724">
    <property type="entry name" value="GT117_domain-containing"/>
</dbReference>
<name>A0A1F6D3E7_HANXR</name>
<organism evidence="2 3">
    <name type="scientific">Handelsmanbacteria sp. (strain RIFCSPLOWO2_12_FULL_64_10)</name>
    <dbReference type="NCBI Taxonomy" id="1817868"/>
    <lineage>
        <taxon>Bacteria</taxon>
        <taxon>Candidatus Handelsmaniibacteriota</taxon>
    </lineage>
</organism>
<keyword evidence="1" id="KW-0472">Membrane</keyword>
<protein>
    <recommendedName>
        <fullName evidence="4">DUF2723 domain-containing protein</fullName>
    </recommendedName>
</protein>
<feature type="transmembrane region" description="Helical" evidence="1">
    <location>
        <begin position="172"/>
        <end position="202"/>
    </location>
</feature>
<evidence type="ECO:0000256" key="1">
    <source>
        <dbReference type="SAM" id="Phobius"/>
    </source>
</evidence>
<feature type="transmembrane region" description="Helical" evidence="1">
    <location>
        <begin position="77"/>
        <end position="97"/>
    </location>
</feature>
<feature type="transmembrane region" description="Helical" evidence="1">
    <location>
        <begin position="263"/>
        <end position="285"/>
    </location>
</feature>
<feature type="transmembrane region" description="Helical" evidence="1">
    <location>
        <begin position="237"/>
        <end position="256"/>
    </location>
</feature>
<accession>A0A1F6D3E7</accession>
<dbReference type="Pfam" id="PF11028">
    <property type="entry name" value="TMEM260-like"/>
    <property type="match status" value="1"/>
</dbReference>
<sequence>MNHFDRNNRIVGGAIFLAALLIYLKTVAPTVSFWDCGEFIACAYILGVPHPPGAPLHVLVSHLLAFLPVTDEIAFRVNILSCFGSAFTVLFGYLIVVRLLRAWVDVREWSGQVSVLAGGAVGALSMGVSRAFWLNSVEAEVYSLSMMITLLAFWVALLWMDRADEPGGDRLLLLIAYLFGLGGGVHLQCWMTIPAIMLLVLFVVSRDSPSKLKVWIAIPFIAPFVAIWTVQDMDFPLGRLIGGGMLLAAIFHLASLRPSLRNWRFWGMAVLLFVLGASTYGVPIIRSWANPIIDMNNPGDFQNFQDYVLRKQYGQGFTSPRRGDFWGYQMDIFFKYFVQQFPHWLSVEGIFRRAAYDLRSEMLEKVSFSLIPFAFGIGGALWQARRDWRRFLAMFSLFLIMGVGLVVYLNMPDPEPRERDYIFVGAYSVLALWMGVGAAGVVLWASRVFRERGVGHAAAPVLVGAAMFILPGVMTVRNYHDHDRTGNFLAHDYAYNILQTCERDAILFTNGDNDTYPLWFMQYVKNVRPDVRVVNLSLIKTSWYVRQLRDLEPKVPINLSDEYIENSLQARAWPEPKEVQIAGITIDANRVPTVEYPAMIGTEVGRIPVVEQSTWLVWRIVEQNNWRRPVYFAITVPEGNHAGLTSYFSWEGMAWRVTPQKSPAQGESLDVERTRRNLFEVYRFTGLDDPSVYLDDVEQRLLTNYQVIFNALAQTYQQLGQDEKAIETLRSYERFLPSSVVPLQPALKHNFGQLLRLAAGRLSERRRNGEAAEALELVLRFDPDYNFEGLTRAQVQQAIQALKSGGGVASPLLKR</sequence>
<feature type="transmembrane region" description="Helical" evidence="1">
    <location>
        <begin position="366"/>
        <end position="384"/>
    </location>
</feature>
<feature type="transmembrane region" description="Helical" evidence="1">
    <location>
        <begin position="391"/>
        <end position="409"/>
    </location>
</feature>
<feature type="transmembrane region" description="Helical" evidence="1">
    <location>
        <begin position="421"/>
        <end position="445"/>
    </location>
</feature>
<evidence type="ECO:0000313" key="2">
    <source>
        <dbReference type="EMBL" id="OGG55542.1"/>
    </source>
</evidence>
<dbReference type="InterPro" id="IPR021280">
    <property type="entry name" value="TMEM260-like"/>
</dbReference>